<dbReference type="Gene3D" id="3.30.540.10">
    <property type="entry name" value="Fructose-1,6-Bisphosphatase, subunit A, domain 1"/>
    <property type="match status" value="1"/>
</dbReference>
<comment type="similarity">
    <text evidence="7">Belongs to the inositol monophosphatase superfamily.</text>
</comment>
<organism evidence="8 9">
    <name type="scientific">Micromonospora pisi</name>
    <dbReference type="NCBI Taxonomy" id="589240"/>
    <lineage>
        <taxon>Bacteria</taxon>
        <taxon>Bacillati</taxon>
        <taxon>Actinomycetota</taxon>
        <taxon>Actinomycetes</taxon>
        <taxon>Micromonosporales</taxon>
        <taxon>Micromonosporaceae</taxon>
        <taxon>Micromonospora</taxon>
    </lineage>
</organism>
<dbReference type="Gene3D" id="3.40.190.80">
    <property type="match status" value="1"/>
</dbReference>
<keyword evidence="9" id="KW-1185">Reference proteome</keyword>
<dbReference type="RefSeq" id="WP_121157384.1">
    <property type="nucleotide sequence ID" value="NZ_RBKT01000001.1"/>
</dbReference>
<dbReference type="GO" id="GO:0046872">
    <property type="term" value="F:metal ion binding"/>
    <property type="evidence" value="ECO:0007669"/>
    <property type="project" value="UniProtKB-KW"/>
</dbReference>
<keyword evidence="5 6" id="KW-0460">Magnesium</keyword>
<feature type="binding site" evidence="6">
    <location>
        <position position="213"/>
    </location>
    <ligand>
        <name>Mg(2+)</name>
        <dbReference type="ChEBI" id="CHEBI:18420"/>
        <label>1</label>
        <note>catalytic</note>
    </ligand>
</feature>
<evidence type="ECO:0000256" key="4">
    <source>
        <dbReference type="ARBA" id="ARBA00022801"/>
    </source>
</evidence>
<proteinExistence type="inferred from homology"/>
<keyword evidence="4 7" id="KW-0378">Hydrolase</keyword>
<dbReference type="AlphaFoldDB" id="A0A495JJ32"/>
<evidence type="ECO:0000256" key="2">
    <source>
        <dbReference type="ARBA" id="ARBA00001946"/>
    </source>
</evidence>
<comment type="caution">
    <text evidence="8">The sequence shown here is derived from an EMBL/GenBank/DDBJ whole genome shotgun (WGS) entry which is preliminary data.</text>
</comment>
<name>A0A495JJ32_9ACTN</name>
<accession>A0A495JJ32</accession>
<protein>
    <recommendedName>
        <fullName evidence="7">Inositol-1-monophosphatase</fullName>
        <ecNumber evidence="7">3.1.3.25</ecNumber>
    </recommendedName>
</protein>
<dbReference type="PROSITE" id="PS00629">
    <property type="entry name" value="IMP_1"/>
    <property type="match status" value="1"/>
</dbReference>
<gene>
    <name evidence="8" type="ORF">BDK92_3152</name>
</gene>
<dbReference type="Pfam" id="PF00459">
    <property type="entry name" value="Inositol_P"/>
    <property type="match status" value="1"/>
</dbReference>
<dbReference type="GO" id="GO:0007165">
    <property type="term" value="P:signal transduction"/>
    <property type="evidence" value="ECO:0007669"/>
    <property type="project" value="TreeGrafter"/>
</dbReference>
<feature type="binding site" evidence="6">
    <location>
        <position position="82"/>
    </location>
    <ligand>
        <name>Mg(2+)</name>
        <dbReference type="ChEBI" id="CHEBI:18420"/>
        <label>1</label>
        <note>catalytic</note>
    </ligand>
</feature>
<evidence type="ECO:0000313" key="9">
    <source>
        <dbReference type="Proteomes" id="UP000277671"/>
    </source>
</evidence>
<evidence type="ECO:0000256" key="7">
    <source>
        <dbReference type="RuleBase" id="RU364068"/>
    </source>
</evidence>
<dbReference type="OrthoDB" id="9772456at2"/>
<reference evidence="8 9" key="1">
    <citation type="submission" date="2018-10" db="EMBL/GenBank/DDBJ databases">
        <title>Sequencing the genomes of 1000 actinobacteria strains.</title>
        <authorList>
            <person name="Klenk H.-P."/>
        </authorList>
    </citation>
    <scope>NUCLEOTIDE SEQUENCE [LARGE SCALE GENOMIC DNA]</scope>
    <source>
        <strain evidence="8 9">DSM 45175</strain>
    </source>
</reference>
<keyword evidence="3 6" id="KW-0479">Metal-binding</keyword>
<evidence type="ECO:0000256" key="6">
    <source>
        <dbReference type="PIRSR" id="PIRSR600760-2"/>
    </source>
</evidence>
<dbReference type="EC" id="3.1.3.25" evidence="7"/>
<dbReference type="Proteomes" id="UP000277671">
    <property type="component" value="Unassembled WGS sequence"/>
</dbReference>
<dbReference type="GO" id="GO:0008934">
    <property type="term" value="F:inositol monophosphate 1-phosphatase activity"/>
    <property type="evidence" value="ECO:0007669"/>
    <property type="project" value="InterPro"/>
</dbReference>
<comment type="catalytic activity">
    <reaction evidence="1 7">
        <text>a myo-inositol phosphate + H2O = myo-inositol + phosphate</text>
        <dbReference type="Rhea" id="RHEA:24056"/>
        <dbReference type="ChEBI" id="CHEBI:15377"/>
        <dbReference type="ChEBI" id="CHEBI:17268"/>
        <dbReference type="ChEBI" id="CHEBI:43474"/>
        <dbReference type="ChEBI" id="CHEBI:84139"/>
        <dbReference type="EC" id="3.1.3.25"/>
    </reaction>
</comment>
<evidence type="ECO:0000313" key="8">
    <source>
        <dbReference type="EMBL" id="RKR88821.1"/>
    </source>
</evidence>
<dbReference type="SUPFAM" id="SSF56655">
    <property type="entry name" value="Carbohydrate phosphatase"/>
    <property type="match status" value="1"/>
</dbReference>
<dbReference type="EMBL" id="RBKT01000001">
    <property type="protein sequence ID" value="RKR88821.1"/>
    <property type="molecule type" value="Genomic_DNA"/>
</dbReference>
<sequence length="269" mass="28107">MTEYGALLTVAHEAVDLARDMMRTLRPGVLTGKGDRDMASEVDFAIERTLRAFLAERTPQVGFLGEEEGTSGAGEELTWSLDPVDGTVNFVHGSPLCAVSLGLIARQRSVLGVIDLPFLGNRYSAALGQGAFCDGERIHASRTGDLGEALVALGDFAVGEDATGRNAHRLAITAAFAERAQRVRMFGSAAIDLAWLAHGRLDAFVMLSNKPWDTSAGVIIAAEAGARLADLDGSPHTADSGATIGASEALLPAVLALVREAAVAARPAE</sequence>
<comment type="cofactor">
    <cofactor evidence="2 6 7">
        <name>Mg(2+)</name>
        <dbReference type="ChEBI" id="CHEBI:18420"/>
    </cofactor>
</comment>
<evidence type="ECO:0000256" key="1">
    <source>
        <dbReference type="ARBA" id="ARBA00001033"/>
    </source>
</evidence>
<feature type="binding site" evidence="6">
    <location>
        <position position="85"/>
    </location>
    <ligand>
        <name>Mg(2+)</name>
        <dbReference type="ChEBI" id="CHEBI:18420"/>
        <label>1</label>
        <note>catalytic</note>
    </ligand>
</feature>
<dbReference type="PANTHER" id="PTHR20854:SF4">
    <property type="entry name" value="INOSITOL-1-MONOPHOSPHATASE-RELATED"/>
    <property type="match status" value="1"/>
</dbReference>
<dbReference type="CDD" id="cd01639">
    <property type="entry name" value="IMPase"/>
    <property type="match status" value="1"/>
</dbReference>
<dbReference type="PRINTS" id="PR00377">
    <property type="entry name" value="IMPHPHTASES"/>
</dbReference>
<feature type="binding site" evidence="6">
    <location>
        <position position="66"/>
    </location>
    <ligand>
        <name>Mg(2+)</name>
        <dbReference type="ChEBI" id="CHEBI:18420"/>
        <label>1</label>
        <note>catalytic</note>
    </ligand>
</feature>
<evidence type="ECO:0000256" key="5">
    <source>
        <dbReference type="ARBA" id="ARBA00022842"/>
    </source>
</evidence>
<dbReference type="GO" id="GO:0006020">
    <property type="term" value="P:inositol metabolic process"/>
    <property type="evidence" value="ECO:0007669"/>
    <property type="project" value="TreeGrafter"/>
</dbReference>
<dbReference type="PANTHER" id="PTHR20854">
    <property type="entry name" value="INOSITOL MONOPHOSPHATASE"/>
    <property type="match status" value="1"/>
</dbReference>
<evidence type="ECO:0000256" key="3">
    <source>
        <dbReference type="ARBA" id="ARBA00022723"/>
    </source>
</evidence>
<dbReference type="InterPro" id="IPR020583">
    <property type="entry name" value="Inositol_monoP_metal-BS"/>
</dbReference>
<dbReference type="InterPro" id="IPR033942">
    <property type="entry name" value="IMPase"/>
</dbReference>
<dbReference type="InterPro" id="IPR000760">
    <property type="entry name" value="Inositol_monophosphatase-like"/>
</dbReference>